<name>A0A370B2U4_9ACTN</name>
<dbReference type="SMART" id="SM00530">
    <property type="entry name" value="HTH_XRE"/>
    <property type="match status" value="1"/>
</dbReference>
<dbReference type="Proteomes" id="UP000253741">
    <property type="component" value="Unassembled WGS sequence"/>
</dbReference>
<dbReference type="OrthoDB" id="4303152at2"/>
<dbReference type="AlphaFoldDB" id="A0A370B2U4"/>
<dbReference type="InterPro" id="IPR001387">
    <property type="entry name" value="Cro/C1-type_HTH"/>
</dbReference>
<feature type="domain" description="HTH cro/C1-type" evidence="1">
    <location>
        <begin position="18"/>
        <end position="72"/>
    </location>
</feature>
<accession>A0A370B2U4</accession>
<dbReference type="EMBL" id="QQNA01000258">
    <property type="protein sequence ID" value="RDG34992.1"/>
    <property type="molecule type" value="Genomic_DNA"/>
</dbReference>
<organism evidence="2 3">
    <name type="scientific">Streptomyces corynorhini</name>
    <dbReference type="NCBI Taxonomy" id="2282652"/>
    <lineage>
        <taxon>Bacteria</taxon>
        <taxon>Bacillati</taxon>
        <taxon>Actinomycetota</taxon>
        <taxon>Actinomycetes</taxon>
        <taxon>Kitasatosporales</taxon>
        <taxon>Streptomycetaceae</taxon>
        <taxon>Streptomyces</taxon>
    </lineage>
</organism>
<dbReference type="InterPro" id="IPR043917">
    <property type="entry name" value="DUF5753"/>
</dbReference>
<dbReference type="Gene3D" id="1.10.260.40">
    <property type="entry name" value="lambda repressor-like DNA-binding domains"/>
    <property type="match status" value="1"/>
</dbReference>
<dbReference type="PROSITE" id="PS50943">
    <property type="entry name" value="HTH_CROC1"/>
    <property type="match status" value="1"/>
</dbReference>
<evidence type="ECO:0000313" key="3">
    <source>
        <dbReference type="Proteomes" id="UP000253741"/>
    </source>
</evidence>
<dbReference type="RefSeq" id="WP_114626601.1">
    <property type="nucleotide sequence ID" value="NZ_QQNA01000258.1"/>
</dbReference>
<sequence>MPAGGKPTVRSRRLGTALKQYRQAAKMDQAQAAEVIAASAAKISRMESGHVSCRVIDVRLLLNAYGMTDREKASRLEELAKTSKQRGWWLEHAAHLRADYLDHISLEDDATYIREWQPVMFPGLLQTSAYAEAVTAASFDYIAPERAEKLIKVRMGRQAKVDEGGATYAAVIWEPIIRHPLVGVDAHREQLTHLIDVGKRKNVSIQVLPFTAGTVASMTSAFATFSFDSEPTVEAVTLDNLRGSSVLEAAEDLTAYANAFDQLRSAALAPEASTRLIRGVLRSSKEDTT</sequence>
<dbReference type="Pfam" id="PF19054">
    <property type="entry name" value="DUF5753"/>
    <property type="match status" value="1"/>
</dbReference>
<evidence type="ECO:0000313" key="2">
    <source>
        <dbReference type="EMBL" id="RDG34992.1"/>
    </source>
</evidence>
<dbReference type="SUPFAM" id="SSF47413">
    <property type="entry name" value="lambda repressor-like DNA-binding domains"/>
    <property type="match status" value="1"/>
</dbReference>
<proteinExistence type="predicted"/>
<dbReference type="GO" id="GO:0003677">
    <property type="term" value="F:DNA binding"/>
    <property type="evidence" value="ECO:0007669"/>
    <property type="project" value="InterPro"/>
</dbReference>
<comment type="caution">
    <text evidence="2">The sequence shown here is derived from an EMBL/GenBank/DDBJ whole genome shotgun (WGS) entry which is preliminary data.</text>
</comment>
<protein>
    <submittedName>
        <fullName evidence="2">XRE family transcriptional regulator</fullName>
    </submittedName>
</protein>
<reference evidence="2 3" key="1">
    <citation type="submission" date="2018-07" db="EMBL/GenBank/DDBJ databases">
        <title>Streptomyces species from bats.</title>
        <authorList>
            <person name="Dunlap C."/>
        </authorList>
    </citation>
    <scope>NUCLEOTIDE SEQUENCE [LARGE SCALE GENOMIC DNA]</scope>
    <source>
        <strain evidence="2 3">AC230</strain>
    </source>
</reference>
<dbReference type="InterPro" id="IPR010982">
    <property type="entry name" value="Lambda_DNA-bd_dom_sf"/>
</dbReference>
<dbReference type="Pfam" id="PF13560">
    <property type="entry name" value="HTH_31"/>
    <property type="match status" value="1"/>
</dbReference>
<gene>
    <name evidence="2" type="ORF">DVH02_27725</name>
</gene>
<evidence type="ECO:0000259" key="1">
    <source>
        <dbReference type="PROSITE" id="PS50943"/>
    </source>
</evidence>
<keyword evidence="3" id="KW-1185">Reference proteome</keyword>